<feature type="region of interest" description="Disordered" evidence="1">
    <location>
        <begin position="129"/>
        <end position="161"/>
    </location>
</feature>
<accession>A0A0F9P0Q9</accession>
<dbReference type="EMBL" id="LAZR01002808">
    <property type="protein sequence ID" value="KKN25355.1"/>
    <property type="molecule type" value="Genomic_DNA"/>
</dbReference>
<gene>
    <name evidence="2" type="ORF">LCGC14_0885620</name>
</gene>
<organism evidence="2">
    <name type="scientific">marine sediment metagenome</name>
    <dbReference type="NCBI Taxonomy" id="412755"/>
    <lineage>
        <taxon>unclassified sequences</taxon>
        <taxon>metagenomes</taxon>
        <taxon>ecological metagenomes</taxon>
    </lineage>
</organism>
<proteinExistence type="predicted"/>
<feature type="compositionally biased region" description="Basic and acidic residues" evidence="1">
    <location>
        <begin position="129"/>
        <end position="138"/>
    </location>
</feature>
<evidence type="ECO:0000256" key="1">
    <source>
        <dbReference type="SAM" id="MobiDB-lite"/>
    </source>
</evidence>
<name>A0A0F9P0Q9_9ZZZZ</name>
<dbReference type="AlphaFoldDB" id="A0A0F9P0Q9"/>
<reference evidence="2" key="1">
    <citation type="journal article" date="2015" name="Nature">
        <title>Complex archaea that bridge the gap between prokaryotes and eukaryotes.</title>
        <authorList>
            <person name="Spang A."/>
            <person name="Saw J.H."/>
            <person name="Jorgensen S.L."/>
            <person name="Zaremba-Niedzwiedzka K."/>
            <person name="Martijn J."/>
            <person name="Lind A.E."/>
            <person name="van Eijk R."/>
            <person name="Schleper C."/>
            <person name="Guy L."/>
            <person name="Ettema T.J."/>
        </authorList>
    </citation>
    <scope>NUCLEOTIDE SEQUENCE</scope>
</reference>
<evidence type="ECO:0000313" key="2">
    <source>
        <dbReference type="EMBL" id="KKN25355.1"/>
    </source>
</evidence>
<comment type="caution">
    <text evidence="2">The sequence shown here is derived from an EMBL/GenBank/DDBJ whole genome shotgun (WGS) entry which is preliminary data.</text>
</comment>
<sequence length="161" mass="18621">MVSGIRANRISVGFDDDEFKEIIKKAKKAHLKPADYVRWYLFKPETITQIQTPMHQVEYTVPYMASEEVIERIKSGKKRYVAPNQKARIENMKKFSKEGGIGELHNSIKVMAHGGKVLKKIPKKDLKDIKKQKEDRKHIANKHRKGIKEKNIEAGILNNDQ</sequence>
<protein>
    <submittedName>
        <fullName evidence="2">Uncharacterized protein</fullName>
    </submittedName>
</protein>